<dbReference type="SUPFAM" id="SSF49785">
    <property type="entry name" value="Galactose-binding domain-like"/>
    <property type="match status" value="1"/>
</dbReference>
<evidence type="ECO:0000259" key="3">
    <source>
        <dbReference type="PROSITE" id="PS50022"/>
    </source>
</evidence>
<dbReference type="SUPFAM" id="SSF49899">
    <property type="entry name" value="Concanavalin A-like lectins/glucanases"/>
    <property type="match status" value="1"/>
</dbReference>
<dbReference type="PROSITE" id="PS50025">
    <property type="entry name" value="LAM_G_DOMAIN"/>
    <property type="match status" value="1"/>
</dbReference>
<evidence type="ECO:0000313" key="6">
    <source>
        <dbReference type="Proteomes" id="UP001159428"/>
    </source>
</evidence>
<dbReference type="InterPro" id="IPR013320">
    <property type="entry name" value="ConA-like_dom_sf"/>
</dbReference>
<feature type="domain" description="F5/8 type C" evidence="3">
    <location>
        <begin position="173"/>
        <end position="280"/>
    </location>
</feature>
<dbReference type="Proteomes" id="UP001159428">
    <property type="component" value="Unassembled WGS sequence"/>
</dbReference>
<dbReference type="InterPro" id="IPR008979">
    <property type="entry name" value="Galactose-bd-like_sf"/>
</dbReference>
<name>A0AAU9VVK0_9CNID</name>
<accession>A0AAU9VVK0</accession>
<evidence type="ECO:0000259" key="4">
    <source>
        <dbReference type="PROSITE" id="PS50025"/>
    </source>
</evidence>
<evidence type="ECO:0000256" key="1">
    <source>
        <dbReference type="ARBA" id="ARBA00022536"/>
    </source>
</evidence>
<protein>
    <recommendedName>
        <fullName evidence="7">F5/8 type C domain-containing protein</fullName>
    </recommendedName>
</protein>
<feature type="domain" description="Laminin G" evidence="4">
    <location>
        <begin position="1"/>
        <end position="167"/>
    </location>
</feature>
<evidence type="ECO:0000313" key="5">
    <source>
        <dbReference type="EMBL" id="CAH3037442.1"/>
    </source>
</evidence>
<dbReference type="PANTHER" id="PTHR24543">
    <property type="entry name" value="MULTICOPPER OXIDASE-RELATED"/>
    <property type="match status" value="1"/>
</dbReference>
<dbReference type="PROSITE" id="PS50022">
    <property type="entry name" value="FA58C_3"/>
    <property type="match status" value="1"/>
</dbReference>
<comment type="caution">
    <text evidence="5">The sequence shown here is derived from an EMBL/GenBank/DDBJ whole genome shotgun (WGS) entry which is preliminary data.</text>
</comment>
<keyword evidence="6" id="KW-1185">Reference proteome</keyword>
<comment type="caution">
    <text evidence="2">Lacks conserved residue(s) required for the propagation of feature annotation.</text>
</comment>
<dbReference type="Gene3D" id="2.60.120.200">
    <property type="match status" value="1"/>
</dbReference>
<organism evidence="5 6">
    <name type="scientific">Pocillopora meandrina</name>
    <dbReference type="NCBI Taxonomy" id="46732"/>
    <lineage>
        <taxon>Eukaryota</taxon>
        <taxon>Metazoa</taxon>
        <taxon>Cnidaria</taxon>
        <taxon>Anthozoa</taxon>
        <taxon>Hexacorallia</taxon>
        <taxon>Scleractinia</taxon>
        <taxon>Astrocoeniina</taxon>
        <taxon>Pocilloporidae</taxon>
        <taxon>Pocillopora</taxon>
    </lineage>
</organism>
<keyword evidence="1" id="KW-0245">EGF-like domain</keyword>
<dbReference type="Gene3D" id="2.60.120.260">
    <property type="entry name" value="Galactose-binding domain-like"/>
    <property type="match status" value="1"/>
</dbReference>
<sequence>MNCIYFSDLEGIFQYYGSKKTQRLPVYRRPKGFQIQLRFSTETCRGQLVEITSEDTNHFLHIALPGIGPIRMSYSTFYGKNHSVSLKGEVCDGKRHFLWIGVIFSRVSYRVDKVPPVRFRAAFLRRPFQSPPNIVFGKGLKGCVSGSIFVFHHTETRGYRVGTSSGCSMNKSCSDELGMQNKRIANERITASSSKSTDNSPHFARLDGSKAWCSALCDKLPYVQIQLEEPKIITEIITQGSSSDRAWATKYEVRFLENGKWKEYNEISLSILTTCLLDNE</sequence>
<evidence type="ECO:0008006" key="7">
    <source>
        <dbReference type="Google" id="ProtNLM"/>
    </source>
</evidence>
<dbReference type="EMBL" id="CALNXJ010000004">
    <property type="protein sequence ID" value="CAH3037442.1"/>
    <property type="molecule type" value="Genomic_DNA"/>
</dbReference>
<gene>
    <name evidence="5" type="ORF">PMEA_00022077</name>
</gene>
<reference evidence="5 6" key="1">
    <citation type="submission" date="2022-05" db="EMBL/GenBank/DDBJ databases">
        <authorList>
            <consortium name="Genoscope - CEA"/>
            <person name="William W."/>
        </authorList>
    </citation>
    <scope>NUCLEOTIDE SEQUENCE [LARGE SCALE GENOMIC DNA]</scope>
</reference>
<evidence type="ECO:0000256" key="2">
    <source>
        <dbReference type="PROSITE-ProRule" id="PRU00122"/>
    </source>
</evidence>
<dbReference type="Pfam" id="PF00754">
    <property type="entry name" value="F5_F8_type_C"/>
    <property type="match status" value="1"/>
</dbReference>
<dbReference type="InterPro" id="IPR001791">
    <property type="entry name" value="Laminin_G"/>
</dbReference>
<dbReference type="AlphaFoldDB" id="A0AAU9VVK0"/>
<proteinExistence type="predicted"/>
<dbReference type="InterPro" id="IPR000421">
    <property type="entry name" value="FA58C"/>
</dbReference>